<dbReference type="SUPFAM" id="SSF89957">
    <property type="entry name" value="MTH1187/YkoF-like"/>
    <property type="match status" value="1"/>
</dbReference>
<dbReference type="Proteomes" id="UP000288943">
    <property type="component" value="Chromosome"/>
</dbReference>
<dbReference type="OrthoDB" id="2147383at2"/>
<evidence type="ECO:0000256" key="1">
    <source>
        <dbReference type="ARBA" id="ARBA00010272"/>
    </source>
</evidence>
<reference evidence="3 6" key="2">
    <citation type="submission" date="2022-05" db="EMBL/GenBank/DDBJ databases">
        <title>Genome Sequencing of Bee-Associated Microbes.</title>
        <authorList>
            <person name="Dunlap C."/>
        </authorList>
    </citation>
    <scope>NUCLEOTIDE SEQUENCE [LARGE SCALE GENOMIC DNA]</scope>
    <source>
        <strain evidence="3 6">NRRL B-23120</strain>
    </source>
</reference>
<accession>A0A410WQS2</accession>
<evidence type="ECO:0000313" key="5">
    <source>
        <dbReference type="Proteomes" id="UP000288943"/>
    </source>
</evidence>
<comment type="similarity">
    <text evidence="1">Belongs to the UPF0045 family.</text>
</comment>
<evidence type="ECO:0000259" key="2">
    <source>
        <dbReference type="Pfam" id="PF01910"/>
    </source>
</evidence>
<dbReference type="EMBL" id="CP026520">
    <property type="protein sequence ID" value="QAV16778.1"/>
    <property type="molecule type" value="Genomic_DNA"/>
</dbReference>
<reference evidence="4 5" key="1">
    <citation type="submission" date="2018-01" db="EMBL/GenBank/DDBJ databases">
        <title>The whole genome sequencing and assembly of Paenibacillus chitinolyticus KCCM 41400 strain.</title>
        <authorList>
            <person name="Kim J.-Y."/>
            <person name="Park M.-K."/>
            <person name="Lee Y.-J."/>
            <person name="Yi H."/>
            <person name="Bahn Y.-S."/>
            <person name="Kim J.F."/>
            <person name="Lee D.-W."/>
        </authorList>
    </citation>
    <scope>NUCLEOTIDE SEQUENCE [LARGE SCALE GENOMIC DNA]</scope>
    <source>
        <strain evidence="4 5">KCCM 41400</strain>
    </source>
</reference>
<organism evidence="4 5">
    <name type="scientific">Paenibacillus chitinolyticus</name>
    <dbReference type="NCBI Taxonomy" id="79263"/>
    <lineage>
        <taxon>Bacteria</taxon>
        <taxon>Bacillati</taxon>
        <taxon>Bacillota</taxon>
        <taxon>Bacilli</taxon>
        <taxon>Bacillales</taxon>
        <taxon>Paenibacillaceae</taxon>
        <taxon>Paenibacillus</taxon>
    </lineage>
</organism>
<gene>
    <name evidence="3" type="ORF">M5X16_01940</name>
    <name evidence="4" type="ORF">PC41400_03380</name>
</gene>
<sequence>MAIAEITVVPIGTSSTSLSEYVAHLQKVLDNQPLHYELTPMSTIIEGPLDQLMEVILKLHESPFENGAQRVSTSIKLDDRRDKAASMQQKLQSVADKLEQLQ</sequence>
<dbReference type="GeneID" id="95373859"/>
<evidence type="ECO:0000313" key="3">
    <source>
        <dbReference type="EMBL" id="MCY9594532.1"/>
    </source>
</evidence>
<dbReference type="Gene3D" id="3.30.70.930">
    <property type="match status" value="1"/>
</dbReference>
<dbReference type="PANTHER" id="PTHR33777:SF1">
    <property type="entry name" value="UPF0045 PROTEIN ECM15"/>
    <property type="match status" value="1"/>
</dbReference>
<dbReference type="Proteomes" id="UP001527202">
    <property type="component" value="Unassembled WGS sequence"/>
</dbReference>
<name>A0A410WQS2_9BACL</name>
<dbReference type="InterPro" id="IPR002767">
    <property type="entry name" value="Thiamine_BP"/>
</dbReference>
<dbReference type="InterPro" id="IPR029756">
    <property type="entry name" value="MTH1187/YkoF-like"/>
</dbReference>
<keyword evidence="6" id="KW-1185">Reference proteome</keyword>
<evidence type="ECO:0000313" key="4">
    <source>
        <dbReference type="EMBL" id="QAV16778.1"/>
    </source>
</evidence>
<dbReference type="NCBIfam" id="TIGR00106">
    <property type="entry name" value="MTH1187 family thiamine-binding protein"/>
    <property type="match status" value="1"/>
</dbReference>
<feature type="domain" description="Thiamine-binding protein" evidence="2">
    <location>
        <begin position="4"/>
        <end position="94"/>
    </location>
</feature>
<dbReference type="AlphaFoldDB" id="A0A410WQS2"/>
<evidence type="ECO:0000313" key="6">
    <source>
        <dbReference type="Proteomes" id="UP001527202"/>
    </source>
</evidence>
<dbReference type="PANTHER" id="PTHR33777">
    <property type="entry name" value="UPF0045 PROTEIN ECM15"/>
    <property type="match status" value="1"/>
</dbReference>
<dbReference type="RefSeq" id="WP_042232360.1">
    <property type="nucleotide sequence ID" value="NZ_CP026520.1"/>
</dbReference>
<dbReference type="Pfam" id="PF01910">
    <property type="entry name" value="Thiamine_BP"/>
    <property type="match status" value="1"/>
</dbReference>
<dbReference type="GO" id="GO:0005829">
    <property type="term" value="C:cytosol"/>
    <property type="evidence" value="ECO:0007669"/>
    <property type="project" value="TreeGrafter"/>
</dbReference>
<proteinExistence type="inferred from homology"/>
<protein>
    <submittedName>
        <fullName evidence="3 4">Thiamine-binding protein</fullName>
    </submittedName>
</protein>
<dbReference type="KEGG" id="pchi:PC41400_03380"/>
<dbReference type="EMBL" id="JAMDMJ010000002">
    <property type="protein sequence ID" value="MCY9594532.1"/>
    <property type="molecule type" value="Genomic_DNA"/>
</dbReference>
<dbReference type="InterPro" id="IPR051614">
    <property type="entry name" value="UPF0045_domain"/>
</dbReference>